<evidence type="ECO:0000256" key="2">
    <source>
        <dbReference type="ARBA" id="ARBA00022827"/>
    </source>
</evidence>
<dbReference type="PANTHER" id="PTHR47178">
    <property type="entry name" value="MONOOXYGENASE, FAD-BINDING"/>
    <property type="match status" value="1"/>
</dbReference>
<keyword evidence="3" id="KW-0560">Oxidoreductase</keyword>
<evidence type="ECO:0000259" key="5">
    <source>
        <dbReference type="Pfam" id="PF01494"/>
    </source>
</evidence>
<evidence type="ECO:0000313" key="7">
    <source>
        <dbReference type="Proteomes" id="UP001589532"/>
    </source>
</evidence>
<sequence>MRVVVVGAGLGGLCVANALRRTGADIEVLEAHDGITDAAQGYRININATGHDALHACLAAKQFEDYERSLHRQDDPATYLFSPALQLLSRDEMPPVPGAVDRGALRRVLAEGVADRITFGREVTSLADVGDADLVVAADGIGSALRRELLPHAGPEPLGWTAIFGRSPLTAVNRPWMPPVVMRSRFCGVTDQAATLALCAYDPPVSTTIAPYVMWVLMGRDEELPRHGTSRADLVHFAQDRTADWDARATSVLRDSIIADTFMTPLRAMPAIPDIPTATGIPVAFLGDTIHAMSPAGGEGANTALGDAARLMSHVDRTGDLTEAVAAYHRDMRITAGAALARSAGFAVEAHHVAGKASHV</sequence>
<evidence type="ECO:0000256" key="1">
    <source>
        <dbReference type="ARBA" id="ARBA00022630"/>
    </source>
</evidence>
<comment type="caution">
    <text evidence="6">The sequence shown here is derived from an EMBL/GenBank/DDBJ whole genome shotgun (WGS) entry which is preliminary data.</text>
</comment>
<organism evidence="6 7">
    <name type="scientific">Nonomuraea helvata</name>
    <dbReference type="NCBI Taxonomy" id="37484"/>
    <lineage>
        <taxon>Bacteria</taxon>
        <taxon>Bacillati</taxon>
        <taxon>Actinomycetota</taxon>
        <taxon>Actinomycetes</taxon>
        <taxon>Streptosporangiales</taxon>
        <taxon>Streptosporangiaceae</taxon>
        <taxon>Nonomuraea</taxon>
    </lineage>
</organism>
<dbReference type="RefSeq" id="WP_344997961.1">
    <property type="nucleotide sequence ID" value="NZ_BAAAXV010000009.1"/>
</dbReference>
<evidence type="ECO:0000313" key="6">
    <source>
        <dbReference type="EMBL" id="MFB9626885.1"/>
    </source>
</evidence>
<accession>A0ABV5S5J8</accession>
<keyword evidence="4" id="KW-0503">Monooxygenase</keyword>
<proteinExistence type="predicted"/>
<reference evidence="6 7" key="1">
    <citation type="submission" date="2024-09" db="EMBL/GenBank/DDBJ databases">
        <authorList>
            <person name="Sun Q."/>
            <person name="Mori K."/>
        </authorList>
    </citation>
    <scope>NUCLEOTIDE SEQUENCE [LARGE SCALE GENOMIC DNA]</scope>
    <source>
        <strain evidence="6 7">JCM 3143</strain>
    </source>
</reference>
<keyword evidence="1" id="KW-0285">Flavoprotein</keyword>
<dbReference type="InterPro" id="IPR036188">
    <property type="entry name" value="FAD/NAD-bd_sf"/>
</dbReference>
<dbReference type="Gene3D" id="3.50.50.60">
    <property type="entry name" value="FAD/NAD(P)-binding domain"/>
    <property type="match status" value="1"/>
</dbReference>
<evidence type="ECO:0000256" key="3">
    <source>
        <dbReference type="ARBA" id="ARBA00023002"/>
    </source>
</evidence>
<dbReference type="Pfam" id="PF13450">
    <property type="entry name" value="NAD_binding_8"/>
    <property type="match status" value="1"/>
</dbReference>
<dbReference type="EMBL" id="JBHMBW010000026">
    <property type="protein sequence ID" value="MFB9626885.1"/>
    <property type="molecule type" value="Genomic_DNA"/>
</dbReference>
<protein>
    <submittedName>
        <fullName evidence="6">FAD-dependent oxidoreductase</fullName>
    </submittedName>
</protein>
<keyword evidence="7" id="KW-1185">Reference proteome</keyword>
<keyword evidence="2" id="KW-0274">FAD</keyword>
<dbReference type="SUPFAM" id="SSF51905">
    <property type="entry name" value="FAD/NAD(P)-binding domain"/>
    <property type="match status" value="1"/>
</dbReference>
<dbReference type="Pfam" id="PF01494">
    <property type="entry name" value="FAD_binding_3"/>
    <property type="match status" value="1"/>
</dbReference>
<dbReference type="Proteomes" id="UP001589532">
    <property type="component" value="Unassembled WGS sequence"/>
</dbReference>
<evidence type="ECO:0000256" key="4">
    <source>
        <dbReference type="ARBA" id="ARBA00023033"/>
    </source>
</evidence>
<name>A0ABV5S5J8_9ACTN</name>
<dbReference type="PANTHER" id="PTHR47178:SF5">
    <property type="entry name" value="FAD-BINDING DOMAIN-CONTAINING PROTEIN"/>
    <property type="match status" value="1"/>
</dbReference>
<dbReference type="PRINTS" id="PR00420">
    <property type="entry name" value="RNGMNOXGNASE"/>
</dbReference>
<dbReference type="InterPro" id="IPR002938">
    <property type="entry name" value="FAD-bd"/>
</dbReference>
<gene>
    <name evidence="6" type="ORF">ACFFSA_27690</name>
</gene>
<feature type="domain" description="FAD-binding" evidence="5">
    <location>
        <begin position="285"/>
        <end position="313"/>
    </location>
</feature>